<dbReference type="GO" id="GO:0051539">
    <property type="term" value="F:4 iron, 4 sulfur cluster binding"/>
    <property type="evidence" value="ECO:0007669"/>
    <property type="project" value="UniProtKB-KW"/>
</dbReference>
<keyword evidence="9" id="KW-1185">Reference proteome</keyword>
<dbReference type="AlphaFoldDB" id="A0A7W8G885"/>
<dbReference type="PANTHER" id="PTHR11135">
    <property type="entry name" value="HISTONE ACETYLTRANSFERASE-RELATED"/>
    <property type="match status" value="1"/>
</dbReference>
<dbReference type="SFLD" id="SFLDG01086">
    <property type="entry name" value="elongater_protein-like"/>
    <property type="match status" value="1"/>
</dbReference>
<evidence type="ECO:0000256" key="2">
    <source>
        <dbReference type="ARBA" id="ARBA00022485"/>
    </source>
</evidence>
<dbReference type="InterPro" id="IPR007197">
    <property type="entry name" value="rSAM"/>
</dbReference>
<dbReference type="InterPro" id="IPR005911">
    <property type="entry name" value="YhcC-like"/>
</dbReference>
<name>A0A7W8G885_9SPIR</name>
<evidence type="ECO:0000256" key="6">
    <source>
        <dbReference type="ARBA" id="ARBA00023014"/>
    </source>
</evidence>
<dbReference type="Gene3D" id="3.80.30.20">
    <property type="entry name" value="tm_1862 like domain"/>
    <property type="match status" value="1"/>
</dbReference>
<comment type="caution">
    <text evidence="8">The sequence shown here is derived from an EMBL/GenBank/DDBJ whole genome shotgun (WGS) entry which is preliminary data.</text>
</comment>
<accession>A0A7W8G885</accession>
<evidence type="ECO:0000313" key="9">
    <source>
        <dbReference type="Proteomes" id="UP000518887"/>
    </source>
</evidence>
<dbReference type="EMBL" id="JACHFQ010000002">
    <property type="protein sequence ID" value="MBB5225552.1"/>
    <property type="molecule type" value="Genomic_DNA"/>
</dbReference>
<keyword evidence="4" id="KW-0479">Metal-binding</keyword>
<dbReference type="SFLD" id="SFLDG01091">
    <property type="entry name" value="uncharacterized_CHP01210-like"/>
    <property type="match status" value="1"/>
</dbReference>
<dbReference type="CDD" id="cd01335">
    <property type="entry name" value="Radical_SAM"/>
    <property type="match status" value="1"/>
</dbReference>
<dbReference type="InterPro" id="IPR039661">
    <property type="entry name" value="ELP3"/>
</dbReference>
<dbReference type="NCBIfam" id="TIGR01212">
    <property type="entry name" value="TIGR01212 family radical SAM protein"/>
    <property type="match status" value="1"/>
</dbReference>
<dbReference type="SMART" id="SM00729">
    <property type="entry name" value="Elp3"/>
    <property type="match status" value="1"/>
</dbReference>
<proteinExistence type="predicted"/>
<dbReference type="InterPro" id="IPR023404">
    <property type="entry name" value="rSAM_horseshoe"/>
</dbReference>
<dbReference type="RefSeq" id="WP_184657936.1">
    <property type="nucleotide sequence ID" value="NZ_CP031518.1"/>
</dbReference>
<organism evidence="8 9">
    <name type="scientific">Treponema ruminis</name>
    <dbReference type="NCBI Taxonomy" id="744515"/>
    <lineage>
        <taxon>Bacteria</taxon>
        <taxon>Pseudomonadati</taxon>
        <taxon>Spirochaetota</taxon>
        <taxon>Spirochaetia</taxon>
        <taxon>Spirochaetales</taxon>
        <taxon>Treponemataceae</taxon>
        <taxon>Treponema</taxon>
    </lineage>
</organism>
<keyword evidence="3" id="KW-0949">S-adenosyl-L-methionine</keyword>
<evidence type="ECO:0000256" key="3">
    <source>
        <dbReference type="ARBA" id="ARBA00022691"/>
    </source>
</evidence>
<comment type="cofactor">
    <cofactor evidence="1">
        <name>[4Fe-4S] cluster</name>
        <dbReference type="ChEBI" id="CHEBI:49883"/>
    </cofactor>
</comment>
<evidence type="ECO:0000259" key="7">
    <source>
        <dbReference type="PROSITE" id="PS51918"/>
    </source>
</evidence>
<dbReference type="InterPro" id="IPR032432">
    <property type="entry name" value="Radical_SAM_C"/>
</dbReference>
<keyword evidence="5" id="KW-0408">Iron</keyword>
<sequence length="311" mass="34688">MISLSDFYHDIFACKTYKLSLDAGCTCPNRDGRKGFGGCIFCSESGSGDFAAKRGLPVKEQVEAAKKLVEAKVKGRSGNRFGKYIAYFQNFTSTYGDAESLLQKYRKALECQDVSGLAIATRPDCLSEEILSGIAEIARSHFVQIELGLQTSNEETGRLINRCYTKKDYSDAVKRIKKAAPNIHIVTHLIFGLPGESEGDMLESVKFVVEENQREAEKDFNDNPFFGIKITTLYIVKNTKLAQMYEKGEVKPLSKEEYFSLLKKALGLLPEKCVIHRLTGDPPKASLIAPAWTTDKKRVMNEIRGLITSLQ</sequence>
<evidence type="ECO:0000256" key="5">
    <source>
        <dbReference type="ARBA" id="ARBA00023004"/>
    </source>
</evidence>
<dbReference type="Pfam" id="PF16199">
    <property type="entry name" value="Radical_SAM_C"/>
    <property type="match status" value="1"/>
</dbReference>
<reference evidence="8 9" key="1">
    <citation type="submission" date="2020-08" db="EMBL/GenBank/DDBJ databases">
        <title>Genomic Encyclopedia of Type Strains, Phase IV (KMG-IV): sequencing the most valuable type-strain genomes for metagenomic binning, comparative biology and taxonomic classification.</title>
        <authorList>
            <person name="Goeker M."/>
        </authorList>
    </citation>
    <scope>NUCLEOTIDE SEQUENCE [LARGE SCALE GENOMIC DNA]</scope>
    <source>
        <strain evidence="8 9">DSM 103462</strain>
    </source>
</reference>
<dbReference type="InterPro" id="IPR006638">
    <property type="entry name" value="Elp3/MiaA/NifB-like_rSAM"/>
</dbReference>
<dbReference type="Proteomes" id="UP000518887">
    <property type="component" value="Unassembled WGS sequence"/>
</dbReference>
<dbReference type="SUPFAM" id="SSF102114">
    <property type="entry name" value="Radical SAM enzymes"/>
    <property type="match status" value="1"/>
</dbReference>
<evidence type="ECO:0000256" key="4">
    <source>
        <dbReference type="ARBA" id="ARBA00022723"/>
    </source>
</evidence>
<dbReference type="InterPro" id="IPR058240">
    <property type="entry name" value="rSAM_sf"/>
</dbReference>
<evidence type="ECO:0000256" key="1">
    <source>
        <dbReference type="ARBA" id="ARBA00001966"/>
    </source>
</evidence>
<gene>
    <name evidence="8" type="ORF">HNP76_000896</name>
</gene>
<feature type="domain" description="Radical SAM core" evidence="7">
    <location>
        <begin position="11"/>
        <end position="271"/>
    </location>
</feature>
<keyword evidence="6" id="KW-0411">Iron-sulfur</keyword>
<dbReference type="PROSITE" id="PS51918">
    <property type="entry name" value="RADICAL_SAM"/>
    <property type="match status" value="1"/>
</dbReference>
<keyword evidence="2" id="KW-0004">4Fe-4S</keyword>
<dbReference type="GO" id="GO:0003824">
    <property type="term" value="F:catalytic activity"/>
    <property type="evidence" value="ECO:0007669"/>
    <property type="project" value="InterPro"/>
</dbReference>
<dbReference type="PANTHER" id="PTHR11135:SF1">
    <property type="entry name" value="PROTEIN YHCC"/>
    <property type="match status" value="1"/>
</dbReference>
<evidence type="ECO:0000313" key="8">
    <source>
        <dbReference type="EMBL" id="MBB5225552.1"/>
    </source>
</evidence>
<dbReference type="GO" id="GO:0046872">
    <property type="term" value="F:metal ion binding"/>
    <property type="evidence" value="ECO:0007669"/>
    <property type="project" value="UniProtKB-KW"/>
</dbReference>
<dbReference type="Pfam" id="PF04055">
    <property type="entry name" value="Radical_SAM"/>
    <property type="match status" value="1"/>
</dbReference>
<dbReference type="SFLD" id="SFLDS00029">
    <property type="entry name" value="Radical_SAM"/>
    <property type="match status" value="1"/>
</dbReference>
<protein>
    <recommendedName>
        <fullName evidence="7">Radical SAM core domain-containing protein</fullName>
    </recommendedName>
</protein>